<gene>
    <name evidence="4" type="ORF">DI556_01170</name>
</gene>
<dbReference type="Gene3D" id="1.20.1050.10">
    <property type="match status" value="1"/>
</dbReference>
<organism evidence="4 5">
    <name type="scientific">Rhodovulum sulfidophilum</name>
    <name type="common">Rhodobacter sulfidophilus</name>
    <dbReference type="NCBI Taxonomy" id="35806"/>
    <lineage>
        <taxon>Bacteria</taxon>
        <taxon>Pseudomonadati</taxon>
        <taxon>Pseudomonadota</taxon>
        <taxon>Alphaproteobacteria</taxon>
        <taxon>Rhodobacterales</taxon>
        <taxon>Paracoccaceae</taxon>
        <taxon>Rhodovulum</taxon>
    </lineage>
</organism>
<dbReference type="CDD" id="cd03207">
    <property type="entry name" value="GST_C_8"/>
    <property type="match status" value="1"/>
</dbReference>
<sequence length="221" mass="24792">MPLDREVTAFDWVPPFAQGLVRDLRVRWALEEAGLGYRARLLSAIEPRPAEYYDEQPFGQVPAYREGDLRLFESGAIVLHIAESCEALMPRDPVGRTRTVSWVIAALNSVEPRIMELGTIDVFSAGEEWARLRRPAVVEAVRARLGNVADWLGGEDYLEDRFTAGDLMMTTMLRMLRATDLVAERPELAAYQARCEARPAFARALAAQMRDFAEPEPAGAR</sequence>
<reference evidence="4 5" key="1">
    <citation type="submission" date="2017-08" db="EMBL/GenBank/DDBJ databases">
        <title>Infants hospitalized years apart are colonized by the same room-sourced microbial strains.</title>
        <authorList>
            <person name="Brooks B."/>
            <person name="Olm M.R."/>
            <person name="Firek B.A."/>
            <person name="Baker R."/>
            <person name="Thomas B.C."/>
            <person name="Morowitz M.J."/>
            <person name="Banfield J.F."/>
        </authorList>
    </citation>
    <scope>NUCLEOTIDE SEQUENCE [LARGE SCALE GENOMIC DNA]</scope>
    <source>
        <strain evidence="4">S2_005_002_R2_34</strain>
    </source>
</reference>
<dbReference type="InterPro" id="IPR036282">
    <property type="entry name" value="Glutathione-S-Trfase_C_sf"/>
</dbReference>
<evidence type="ECO:0000259" key="3">
    <source>
        <dbReference type="PROSITE" id="PS50405"/>
    </source>
</evidence>
<dbReference type="InterPro" id="IPR036249">
    <property type="entry name" value="Thioredoxin-like_sf"/>
</dbReference>
<dbReference type="AlphaFoldDB" id="A0A2W5QL99"/>
<evidence type="ECO:0000313" key="4">
    <source>
        <dbReference type="EMBL" id="PZQ52300.1"/>
    </source>
</evidence>
<protein>
    <submittedName>
        <fullName evidence="4">Glutathione S-transferase</fullName>
    </submittedName>
</protein>
<dbReference type="EMBL" id="QFPW01000001">
    <property type="protein sequence ID" value="PZQ52300.1"/>
    <property type="molecule type" value="Genomic_DNA"/>
</dbReference>
<dbReference type="PANTHER" id="PTHR44051">
    <property type="entry name" value="GLUTATHIONE S-TRANSFERASE-RELATED"/>
    <property type="match status" value="1"/>
</dbReference>
<dbReference type="Proteomes" id="UP000249185">
    <property type="component" value="Unassembled WGS sequence"/>
</dbReference>
<dbReference type="SUPFAM" id="SSF52833">
    <property type="entry name" value="Thioredoxin-like"/>
    <property type="match status" value="1"/>
</dbReference>
<dbReference type="Pfam" id="PF02798">
    <property type="entry name" value="GST_N"/>
    <property type="match status" value="1"/>
</dbReference>
<proteinExistence type="inferred from homology"/>
<evidence type="ECO:0000256" key="1">
    <source>
        <dbReference type="RuleBase" id="RU003494"/>
    </source>
</evidence>
<comment type="caution">
    <text evidence="4">The sequence shown here is derived from an EMBL/GenBank/DDBJ whole genome shotgun (WGS) entry which is preliminary data.</text>
</comment>
<dbReference type="SFLD" id="SFLDS00019">
    <property type="entry name" value="Glutathione_Transferase_(cytos"/>
    <property type="match status" value="1"/>
</dbReference>
<dbReference type="SUPFAM" id="SSF47616">
    <property type="entry name" value="GST C-terminal domain-like"/>
    <property type="match status" value="1"/>
</dbReference>
<feature type="domain" description="GST N-terminal" evidence="2">
    <location>
        <begin position="25"/>
        <end position="89"/>
    </location>
</feature>
<dbReference type="InterPro" id="IPR040079">
    <property type="entry name" value="Glutathione_S-Trfase"/>
</dbReference>
<dbReference type="PANTHER" id="PTHR44051:SF8">
    <property type="entry name" value="GLUTATHIONE S-TRANSFERASE GSTA"/>
    <property type="match status" value="1"/>
</dbReference>
<dbReference type="InterPro" id="IPR004046">
    <property type="entry name" value="GST_C"/>
</dbReference>
<evidence type="ECO:0000259" key="2">
    <source>
        <dbReference type="PROSITE" id="PS50404"/>
    </source>
</evidence>
<dbReference type="Pfam" id="PF00043">
    <property type="entry name" value="GST_C"/>
    <property type="match status" value="1"/>
</dbReference>
<dbReference type="CDD" id="cd03046">
    <property type="entry name" value="GST_N_GTT1_like"/>
    <property type="match status" value="1"/>
</dbReference>
<evidence type="ECO:0000313" key="5">
    <source>
        <dbReference type="Proteomes" id="UP000249185"/>
    </source>
</evidence>
<dbReference type="InterPro" id="IPR010987">
    <property type="entry name" value="Glutathione-S-Trfase_C-like"/>
</dbReference>
<dbReference type="PROSITE" id="PS50405">
    <property type="entry name" value="GST_CTER"/>
    <property type="match status" value="1"/>
</dbReference>
<comment type="similarity">
    <text evidence="1">Belongs to the GST superfamily.</text>
</comment>
<dbReference type="FunFam" id="3.40.30.10:FF:000331">
    <property type="entry name" value="Glutathione S-transferase"/>
    <property type="match status" value="1"/>
</dbReference>
<dbReference type="Gene3D" id="3.40.30.10">
    <property type="entry name" value="Glutaredoxin"/>
    <property type="match status" value="1"/>
</dbReference>
<dbReference type="PROSITE" id="PS50404">
    <property type="entry name" value="GST_NTER"/>
    <property type="match status" value="1"/>
</dbReference>
<feature type="domain" description="GST C-terminal" evidence="3">
    <location>
        <begin position="92"/>
        <end position="212"/>
    </location>
</feature>
<keyword evidence="4" id="KW-0808">Transferase</keyword>
<name>A0A2W5QL99_RHOSU</name>
<accession>A0A2W5QL99</accession>
<dbReference type="GO" id="GO:0016740">
    <property type="term" value="F:transferase activity"/>
    <property type="evidence" value="ECO:0007669"/>
    <property type="project" value="UniProtKB-KW"/>
</dbReference>
<dbReference type="InterPro" id="IPR004045">
    <property type="entry name" value="Glutathione_S-Trfase_N"/>
</dbReference>